<sequence length="753" mass="82076">MGITSRRHFLLWMAGSTGALALSSLAGCNNKIDQNSVKQIQNAAFSFNPINGPIPLEPLGLKESQQQEKYRNYKVVDDLILPEGYEYQVIAAWGDKVGDSRFGYNNDYLSFIPNGDDEGYLSVNFEYISAVPWVQTYEQVIGKSLPFAELQAVLKDKSSGENEVNAYALPDDEPIKAKIEEICAEALIDQGLGIISIRKTASGKWERTNSSSDRRISGISGLKDGRYLKATGPAVEIFQKKEGQGYIDNLGDRIIGSFGNCAGGTTPWGTVLSAEENFQIQVPETVYADGTSLDPSAKPFGFNKKSISGQGNIFGLAGNKYGWIVEVDPANPNDYGTKHTWLGRYRHEAVGVRVEAGKPLAFYSGCDRKGGHIYKFISKDTVRDPKDKSNSQLLSQGMLYVAKFAADGTGRWIPLKSDTEIEPDLPSNIVGNLIRLPKGPLINSDKQREKQALSNSSEKLPETSKGTDLLVTRDEQITKYKQIFKTLGDLYTGTPSEKQGAILVDAHYAASAVGGTCTARPEDTEIAPNGDLFITFTSGSSGEDGGPDARIFKGPSSETPYEYGWVMRLKEDSNDLVANTFRWEIVATGGEPNDGGMGFANPDNLLIDRQGNVWMVTDISTGKLNNAVKSRTSNRGEPKTVSGVFGNNSIWYIPISGEGALKPLLFGIGPMECEITGPCFTPQEDTMFVSVQHPGEINGIRNNQASETREYAIYTTTGQEFVQTRTVPIGSNWPSKKSDFPPRPAVVAIGKLS</sequence>
<dbReference type="RefSeq" id="WP_027838809.1">
    <property type="nucleotide sequence ID" value="NZ_LMTZ01000140.1"/>
</dbReference>
<evidence type="ECO:0000256" key="2">
    <source>
        <dbReference type="SAM" id="SignalP"/>
    </source>
</evidence>
<dbReference type="PANTHER" id="PTHR35399">
    <property type="entry name" value="SLR8030 PROTEIN"/>
    <property type="match status" value="1"/>
</dbReference>
<comment type="caution">
    <text evidence="3">The sequence shown here is derived from an EMBL/GenBank/DDBJ whole genome shotgun (WGS) entry which is preliminary data.</text>
</comment>
<dbReference type="PROSITE" id="PS51318">
    <property type="entry name" value="TAT"/>
    <property type="match status" value="1"/>
</dbReference>
<keyword evidence="2" id="KW-0732">Signal</keyword>
<evidence type="ECO:0000256" key="1">
    <source>
        <dbReference type="SAM" id="MobiDB-lite"/>
    </source>
</evidence>
<name>A0A0V7ZFZ0_9CYAN</name>
<feature type="region of interest" description="Disordered" evidence="1">
    <location>
        <begin position="440"/>
        <end position="466"/>
    </location>
</feature>
<gene>
    <name evidence="3" type="ORF">BC008_39090</name>
</gene>
<dbReference type="AlphaFoldDB" id="A0A0V7ZFZ0"/>
<dbReference type="Pfam" id="PF05787">
    <property type="entry name" value="PhoX"/>
    <property type="match status" value="1"/>
</dbReference>
<dbReference type="PANTHER" id="PTHR35399:SF2">
    <property type="entry name" value="DUF839 DOMAIN-CONTAINING PROTEIN"/>
    <property type="match status" value="1"/>
</dbReference>
<reference evidence="3 4" key="1">
    <citation type="journal article" date="2015" name="Genome Announc.">
        <title>Draft Genome of the Euendolithic (true boring) Cyanobacterium Mastigocoleus testarum strain BC008.</title>
        <authorList>
            <person name="Guida B.S."/>
            <person name="Garcia-Pichel F."/>
        </authorList>
    </citation>
    <scope>NUCLEOTIDE SEQUENCE [LARGE SCALE GENOMIC DNA]</scope>
    <source>
        <strain evidence="3 4">BC008</strain>
    </source>
</reference>
<evidence type="ECO:0000313" key="4">
    <source>
        <dbReference type="Proteomes" id="UP000053372"/>
    </source>
</evidence>
<feature type="signal peptide" evidence="2">
    <location>
        <begin position="1"/>
        <end position="21"/>
    </location>
</feature>
<evidence type="ECO:0000313" key="3">
    <source>
        <dbReference type="EMBL" id="KST63292.1"/>
    </source>
</evidence>
<proteinExistence type="predicted"/>
<protein>
    <submittedName>
        <fullName evidence="3">Phosphatase</fullName>
    </submittedName>
</protein>
<dbReference type="EMBL" id="LMTZ01000140">
    <property type="protein sequence ID" value="KST63292.1"/>
    <property type="molecule type" value="Genomic_DNA"/>
</dbReference>
<dbReference type="PROSITE" id="PS51257">
    <property type="entry name" value="PROKAR_LIPOPROTEIN"/>
    <property type="match status" value="1"/>
</dbReference>
<dbReference type="OrthoDB" id="9801383at2"/>
<dbReference type="InterPro" id="IPR006311">
    <property type="entry name" value="TAT_signal"/>
</dbReference>
<organism evidence="3 4">
    <name type="scientific">Mastigocoleus testarum BC008</name>
    <dbReference type="NCBI Taxonomy" id="371196"/>
    <lineage>
        <taxon>Bacteria</taxon>
        <taxon>Bacillati</taxon>
        <taxon>Cyanobacteriota</taxon>
        <taxon>Cyanophyceae</taxon>
        <taxon>Nostocales</taxon>
        <taxon>Hapalosiphonaceae</taxon>
        <taxon>Mastigocoleus</taxon>
    </lineage>
</organism>
<dbReference type="Proteomes" id="UP000053372">
    <property type="component" value="Unassembled WGS sequence"/>
</dbReference>
<keyword evidence="4" id="KW-1185">Reference proteome</keyword>
<feature type="chain" id="PRO_5006890084" evidence="2">
    <location>
        <begin position="22"/>
        <end position="753"/>
    </location>
</feature>
<dbReference type="InterPro" id="IPR008557">
    <property type="entry name" value="PhoX"/>
</dbReference>
<accession>A0A0V7ZFZ0</accession>